<accession>A0ACC6T1A2</accession>
<evidence type="ECO:0000313" key="2">
    <source>
        <dbReference type="Proteomes" id="UP001480082"/>
    </source>
</evidence>
<evidence type="ECO:0000313" key="1">
    <source>
        <dbReference type="EMBL" id="MER9285769.1"/>
    </source>
</evidence>
<organism evidence="1 2">
    <name type="scientific">Mesorhizobium australicum</name>
    <dbReference type="NCBI Taxonomy" id="536018"/>
    <lineage>
        <taxon>Bacteria</taxon>
        <taxon>Pseudomonadati</taxon>
        <taxon>Pseudomonadota</taxon>
        <taxon>Alphaproteobacteria</taxon>
        <taxon>Hyphomicrobiales</taxon>
        <taxon>Phyllobacteriaceae</taxon>
        <taxon>Mesorhizobium</taxon>
    </lineage>
</organism>
<comment type="caution">
    <text evidence="1">The sequence shown here is derived from an EMBL/GenBank/DDBJ whole genome shotgun (WGS) entry which is preliminary data.</text>
</comment>
<proteinExistence type="predicted"/>
<dbReference type="EMBL" id="JAMYRI010000009">
    <property type="protein sequence ID" value="MER9285769.1"/>
    <property type="molecule type" value="Genomic_DNA"/>
</dbReference>
<reference evidence="1 2" key="1">
    <citation type="journal article" date="2024" name="Proc. Natl. Acad. Sci. U.S.A.">
        <title>The evolutionary genomics of adaptation to stress in wild rhizobium bacteria.</title>
        <authorList>
            <person name="Kehlet-Delgado H."/>
            <person name="Montoya A.P."/>
            <person name="Jensen K.T."/>
            <person name="Wendlandt C.E."/>
            <person name="Dexheimer C."/>
            <person name="Roberts M."/>
            <person name="Torres Martinez L."/>
            <person name="Friesen M.L."/>
            <person name="Griffitts J.S."/>
            <person name="Porter S.S."/>
        </authorList>
    </citation>
    <scope>NUCLEOTIDE SEQUENCE [LARGE SCALE GENOMIC DNA]</scope>
    <source>
        <strain evidence="1 2">M0468</strain>
    </source>
</reference>
<sequence>MIAQFTTAGDGLAYDICIIGGGTVGLAIASALENAKLRICVLEAGGKWQTKGSQELYDGIVADPLVHASLQSFRIRALGGSSRAWGGRCVPFDSIDFQKREWVNQSGWPITYETLLPYYRRAHEVLEAGPFDYDPTSALPGSPPELVQGVDGDLFRTRLERFSPPTNMWKRFAKLLRCSQHIHVWLNAAATGIRLVPNGRSVHHIDVVDLKGTKREVTACHYILAAGGFETTRLLLASNDVMQAGIGNARDQLGRYYMAHLGGTVGALKLPNALQAVAFGYERDASGIYCRRRLALTDAAQREHGLLNQIFRTHLPDPADPSHNDPILSAMYLAKRAFLPKNVRGQQQRSVTLKQMFAHFHNVASSPLRLGRFGAGWMANRTFAQRKLPSVVLVPRSNLVHLEFHSEQEPNHASRLTLTTERDRLGMPKLRVDWKFTDDDLQSIARTYRLLGCKLEKIGATISGFEPDKVVEMARRSGAMNGHHLGTTRMSASPNDGVVDAECRVHGLTNLHIAGGSVLATSSQANPTLTILALGLRLAEKLRQ</sequence>
<protein>
    <submittedName>
        <fullName evidence="1">GMC family oxidoreductase</fullName>
    </submittedName>
</protein>
<name>A0ACC6T1A2_9HYPH</name>
<keyword evidence="2" id="KW-1185">Reference proteome</keyword>
<gene>
    <name evidence="1" type="ORF">NKI81_17670</name>
</gene>
<dbReference type="Proteomes" id="UP001480082">
    <property type="component" value="Unassembled WGS sequence"/>
</dbReference>